<sequence length="141" mass="16313">MAKKKFNPFVLLYVISGILLIISIAPIADTARDIYSTKGRYSGYEEESLFNDFMEKDYSGLVKKINYNKGIGKSISDDEQDYYTFAECYDFAVDYYMYIKLGDTAKADRLKEQYEVKAQTLNRKIFKEAIETVKNTYMAVS</sequence>
<reference evidence="2 3" key="1">
    <citation type="submission" date="2024-03" db="EMBL/GenBank/DDBJ databases">
        <title>Human intestinal bacterial collection.</title>
        <authorList>
            <person name="Pauvert C."/>
            <person name="Hitch T.C.A."/>
            <person name="Clavel T."/>
        </authorList>
    </citation>
    <scope>NUCLEOTIDE SEQUENCE [LARGE SCALE GENOMIC DNA]</scope>
    <source>
        <strain evidence="2 3">CLA-AA-H255</strain>
    </source>
</reference>
<evidence type="ECO:0000256" key="1">
    <source>
        <dbReference type="SAM" id="Phobius"/>
    </source>
</evidence>
<dbReference type="EMBL" id="JBBMER010000002">
    <property type="protein sequence ID" value="MEQ2378879.1"/>
    <property type="molecule type" value="Genomic_DNA"/>
</dbReference>
<protein>
    <submittedName>
        <fullName evidence="2">Uncharacterized protein</fullName>
    </submittedName>
</protein>
<name>A0ABV1BTS0_9FIRM</name>
<comment type="caution">
    <text evidence="2">The sequence shown here is derived from an EMBL/GenBank/DDBJ whole genome shotgun (WGS) entry which is preliminary data.</text>
</comment>
<organism evidence="2 3">
    <name type="scientific">[Lactobacillus] rogosae</name>
    <dbReference type="NCBI Taxonomy" id="706562"/>
    <lineage>
        <taxon>Bacteria</taxon>
        <taxon>Bacillati</taxon>
        <taxon>Bacillota</taxon>
        <taxon>Clostridia</taxon>
        <taxon>Lachnospirales</taxon>
        <taxon>Lachnospiraceae</taxon>
        <taxon>Lachnospira</taxon>
    </lineage>
</organism>
<accession>A0ABV1BTS0</accession>
<feature type="transmembrane region" description="Helical" evidence="1">
    <location>
        <begin position="9"/>
        <end position="28"/>
    </location>
</feature>
<keyword evidence="1" id="KW-0812">Transmembrane</keyword>
<evidence type="ECO:0000313" key="2">
    <source>
        <dbReference type="EMBL" id="MEQ2378879.1"/>
    </source>
</evidence>
<gene>
    <name evidence="2" type="ORF">WMO14_03130</name>
</gene>
<keyword evidence="1" id="KW-0472">Membrane</keyword>
<dbReference type="Proteomes" id="UP001442364">
    <property type="component" value="Unassembled WGS sequence"/>
</dbReference>
<keyword evidence="3" id="KW-1185">Reference proteome</keyword>
<dbReference type="RefSeq" id="WP_349153250.1">
    <property type="nucleotide sequence ID" value="NZ_JBBMER010000002.1"/>
</dbReference>
<evidence type="ECO:0000313" key="3">
    <source>
        <dbReference type="Proteomes" id="UP001442364"/>
    </source>
</evidence>
<proteinExistence type="predicted"/>
<keyword evidence="1" id="KW-1133">Transmembrane helix</keyword>